<dbReference type="InterPro" id="IPR027417">
    <property type="entry name" value="P-loop_NTPase"/>
</dbReference>
<accession>A0A7S4UQB3</accession>
<dbReference type="PANTHER" id="PTHR42961:SF2">
    <property type="entry name" value="IRON-SULFUR PROTEIN NUBPL"/>
    <property type="match status" value="1"/>
</dbReference>
<reference evidence="3" key="1">
    <citation type="submission" date="2021-01" db="EMBL/GenBank/DDBJ databases">
        <authorList>
            <person name="Corre E."/>
            <person name="Pelletier E."/>
            <person name="Niang G."/>
            <person name="Scheremetjew M."/>
            <person name="Finn R."/>
            <person name="Kale V."/>
            <person name="Holt S."/>
            <person name="Cochrane G."/>
            <person name="Meng A."/>
            <person name="Brown T."/>
            <person name="Cohen L."/>
        </authorList>
    </citation>
    <scope>NUCLEOTIDE SEQUENCE</scope>
    <source>
        <strain evidence="3">CCMP3105</strain>
    </source>
</reference>
<protein>
    <submittedName>
        <fullName evidence="3">Uncharacterized protein</fullName>
    </submittedName>
</protein>
<dbReference type="SUPFAM" id="SSF52540">
    <property type="entry name" value="P-loop containing nucleoside triphosphate hydrolases"/>
    <property type="match status" value="1"/>
</dbReference>
<dbReference type="InterPro" id="IPR044304">
    <property type="entry name" value="NUBPL-like"/>
</dbReference>
<dbReference type="PANTHER" id="PTHR42961">
    <property type="entry name" value="IRON-SULFUR PROTEIN NUBPL"/>
    <property type="match status" value="1"/>
</dbReference>
<dbReference type="InterPro" id="IPR033756">
    <property type="entry name" value="YlxH/NBP35"/>
</dbReference>
<dbReference type="Pfam" id="PF10609">
    <property type="entry name" value="ParA"/>
    <property type="match status" value="1"/>
</dbReference>
<dbReference type="AlphaFoldDB" id="A0A7S4UQB3"/>
<name>A0A7S4UQB3_9DINO</name>
<evidence type="ECO:0000256" key="2">
    <source>
        <dbReference type="ARBA" id="ARBA00022840"/>
    </source>
</evidence>
<organism evidence="3">
    <name type="scientific">Alexandrium monilatum</name>
    <dbReference type="NCBI Taxonomy" id="311494"/>
    <lineage>
        <taxon>Eukaryota</taxon>
        <taxon>Sar</taxon>
        <taxon>Alveolata</taxon>
        <taxon>Dinophyceae</taxon>
        <taxon>Gonyaulacales</taxon>
        <taxon>Pyrocystaceae</taxon>
        <taxon>Alexandrium</taxon>
    </lineage>
</organism>
<dbReference type="GO" id="GO:0051539">
    <property type="term" value="F:4 iron, 4 sulfur cluster binding"/>
    <property type="evidence" value="ECO:0007669"/>
    <property type="project" value="TreeGrafter"/>
</dbReference>
<dbReference type="EMBL" id="HBNR01040774">
    <property type="protein sequence ID" value="CAE4599392.1"/>
    <property type="molecule type" value="Transcribed_RNA"/>
</dbReference>
<evidence type="ECO:0000313" key="3">
    <source>
        <dbReference type="EMBL" id="CAE4599392.1"/>
    </source>
</evidence>
<keyword evidence="2" id="KW-0067">ATP-binding</keyword>
<dbReference type="GO" id="GO:0016226">
    <property type="term" value="P:iron-sulfur cluster assembly"/>
    <property type="evidence" value="ECO:0007669"/>
    <property type="project" value="InterPro"/>
</dbReference>
<sequence length="340" mass="35966">MMQALGVTRTLAVSSCKGGVGKSSVSLRLALALQRLGMRVGLLDADVHGPSLPALLPPLPSVELAKEKLVNGRLRPLQALGLECMSWGFLPRERTHYSGEATVLRGHWAARVAVQLALGTQWDAAGPLDVLVLDMPPGTGDVQLALLNSLSRSAAVVVSTPSPLALPDVTKGVEMLTQAGVPLVAVVENFAWQESSLSKEDVCAALQQWRKDLPPDASAAAERLLDALERLPLPAARIRSGAPFGESSLAELVELARACCPEAAGFQLPLTPEMAADGLAQRGGASEQVFEALALHVQGALTGLPPAAGQRAALATGDPRVVEFQSWRRFLHRIKHLHYA</sequence>
<gene>
    <name evidence="3" type="ORF">AMON00008_LOCUS28259</name>
</gene>
<evidence type="ECO:0000256" key="1">
    <source>
        <dbReference type="ARBA" id="ARBA00022741"/>
    </source>
</evidence>
<dbReference type="GO" id="GO:0005524">
    <property type="term" value="F:ATP binding"/>
    <property type="evidence" value="ECO:0007669"/>
    <property type="project" value="UniProtKB-KW"/>
</dbReference>
<dbReference type="Gene3D" id="3.40.50.300">
    <property type="entry name" value="P-loop containing nucleotide triphosphate hydrolases"/>
    <property type="match status" value="1"/>
</dbReference>
<keyword evidence="1" id="KW-0547">Nucleotide-binding</keyword>
<proteinExistence type="predicted"/>